<dbReference type="Proteomes" id="UP000596035">
    <property type="component" value="Chromosome"/>
</dbReference>
<protein>
    <submittedName>
        <fullName evidence="2">Lysophospholipase</fullName>
    </submittedName>
</protein>
<dbReference type="PANTHER" id="PTHR14209:SF19">
    <property type="entry name" value="ISOAMYL ACETATE-HYDROLYZING ESTERASE 1 HOMOLOG"/>
    <property type="match status" value="1"/>
</dbReference>
<evidence type="ECO:0000313" key="3">
    <source>
        <dbReference type="Proteomes" id="UP000596035"/>
    </source>
</evidence>
<gene>
    <name evidence="2" type="ORF">I5Q82_13510</name>
</gene>
<dbReference type="InterPro" id="IPR045136">
    <property type="entry name" value="Iah1-like"/>
</dbReference>
<dbReference type="Pfam" id="PF13472">
    <property type="entry name" value="Lipase_GDSL_2"/>
    <property type="match status" value="1"/>
</dbReference>
<dbReference type="InterPro" id="IPR013830">
    <property type="entry name" value="SGNH_hydro"/>
</dbReference>
<dbReference type="SUPFAM" id="SSF52266">
    <property type="entry name" value="SGNH hydrolase"/>
    <property type="match status" value="1"/>
</dbReference>
<dbReference type="PANTHER" id="PTHR14209">
    <property type="entry name" value="ISOAMYL ACETATE-HYDROLYZING ESTERASE 1"/>
    <property type="match status" value="1"/>
</dbReference>
<organism evidence="2 3">
    <name type="scientific">Acutalibacter muris</name>
    <dbReference type="NCBI Taxonomy" id="1796620"/>
    <lineage>
        <taxon>Bacteria</taxon>
        <taxon>Bacillati</taxon>
        <taxon>Bacillota</taxon>
        <taxon>Clostridia</taxon>
        <taxon>Eubacteriales</taxon>
        <taxon>Acutalibacteraceae</taxon>
        <taxon>Acutalibacter</taxon>
    </lineage>
</organism>
<dbReference type="InterPro" id="IPR036514">
    <property type="entry name" value="SGNH_hydro_sf"/>
</dbReference>
<dbReference type="Gene3D" id="3.40.50.1110">
    <property type="entry name" value="SGNH hydrolase"/>
    <property type="match status" value="1"/>
</dbReference>
<dbReference type="EMBL" id="CP065321">
    <property type="protein sequence ID" value="QQR29078.1"/>
    <property type="molecule type" value="Genomic_DNA"/>
</dbReference>
<evidence type="ECO:0000259" key="1">
    <source>
        <dbReference type="Pfam" id="PF13472"/>
    </source>
</evidence>
<feature type="domain" description="SGNH hydrolase-type esterase" evidence="1">
    <location>
        <begin position="57"/>
        <end position="212"/>
    </location>
</feature>
<sequence>MSNIEQKDPFRAIMEHMREDRLAHFRVQNELALKGKTLFTGSSLMEQFPIGELLMNHGMHTAVYNRGIGGFTTQDMLAHMEEQIFGVQPGRIFINIGTNDIGAPDYRQEALIENYRNILKQIKGRLPETEILLMAYYPVNELAHEAGDPMLDAAFKTRTNENIQKANAAVCELAHELGGRFIDVNQGLADETGRLKKEYTIEGIHMYANGYEVVFRNMKPYLQED</sequence>
<dbReference type="AlphaFoldDB" id="A0AA92L5U5"/>
<reference evidence="2 3" key="1">
    <citation type="submission" date="2020-11" db="EMBL/GenBank/DDBJ databases">
        <title>Closed and high quality bacterial genomes of the OMM12 community.</title>
        <authorList>
            <person name="Marbouty M."/>
            <person name="Lamy-Besnier Q."/>
            <person name="Debarbieux L."/>
            <person name="Koszul R."/>
        </authorList>
    </citation>
    <scope>NUCLEOTIDE SEQUENCE [LARGE SCALE GENOMIC DNA]</scope>
    <source>
        <strain evidence="2 3">KB18</strain>
    </source>
</reference>
<name>A0AA92L5U5_9FIRM</name>
<evidence type="ECO:0000313" key="2">
    <source>
        <dbReference type="EMBL" id="QQR29078.1"/>
    </source>
</evidence>
<dbReference type="RefSeq" id="WP_066535646.1">
    <property type="nucleotide sequence ID" value="NZ_CP021422.1"/>
</dbReference>
<accession>A0AA92L5U5</accession>
<proteinExistence type="predicted"/>